<feature type="transmembrane region" description="Helical" evidence="3">
    <location>
        <begin position="41"/>
        <end position="60"/>
    </location>
</feature>
<name>A0A1C0B966_9BACT</name>
<accession>A0A1C0B966</accession>
<keyword evidence="1" id="KW-0175">Coiled coil</keyword>
<evidence type="ECO:0000313" key="5">
    <source>
        <dbReference type="Proteomes" id="UP000093281"/>
    </source>
</evidence>
<evidence type="ECO:0000313" key="4">
    <source>
        <dbReference type="EMBL" id="OCM00135.1"/>
    </source>
</evidence>
<dbReference type="OrthoDB" id="5349311at2"/>
<reference evidence="5" key="1">
    <citation type="submission" date="2015-05" db="EMBL/GenBank/DDBJ databases">
        <authorList>
            <person name="Rovetto F."/>
            <person name="Cocolin L."/>
            <person name="Illeghems K."/>
            <person name="Van Nieuwerburgh F."/>
            <person name="Houf K."/>
        </authorList>
    </citation>
    <scope>NUCLEOTIDE SEQUENCE [LARGE SCALE GENOMIC DNA]</scope>
    <source>
        <strain evidence="5">DU22</strain>
    </source>
</reference>
<dbReference type="EMBL" id="LCUJ01000001">
    <property type="protein sequence ID" value="OCM00135.1"/>
    <property type="molecule type" value="Genomic_DNA"/>
</dbReference>
<dbReference type="RefSeq" id="WP_066185213.1">
    <property type="nucleotide sequence ID" value="NZ_LCUJ01000001.1"/>
</dbReference>
<keyword evidence="3" id="KW-0812">Transmembrane</keyword>
<keyword evidence="3" id="KW-0472">Membrane</keyword>
<gene>
    <name evidence="4" type="ORF">AAX29_00133</name>
</gene>
<proteinExistence type="predicted"/>
<evidence type="ECO:0008006" key="6">
    <source>
        <dbReference type="Google" id="ProtNLM"/>
    </source>
</evidence>
<keyword evidence="3" id="KW-1133">Transmembrane helix</keyword>
<evidence type="ECO:0000256" key="3">
    <source>
        <dbReference type="SAM" id="Phobius"/>
    </source>
</evidence>
<dbReference type="Proteomes" id="UP000093281">
    <property type="component" value="Unassembled WGS sequence"/>
</dbReference>
<sequence length="326" mass="37454">MAEDKTKTENNTGSSEILNDADANDKTTHKISDKQTLVKKILIVAIALLTIFLILIIILLSNRTQTDETIPNNDVPVQIEEQNKEIIVEEELDFKFDFKKLDPEKLNEQLELLTNKGLELEAMQENQNIENSDNKRADASGIFLDNDKLNNFEENQENILNDNNLQENQNINLEQNNENENDENNLNLSKNENKVINKENKTPTITVNNGLILILNKNEENINKAPETTDNSEAKEEKVDNIDLLSLINVAKIKGKLQKKYYDKINNIDSSLLLCRDNQDNIEIYFGPFTNNELQKELLSKLLNAGFTESYSLEMSEEEFNKRCKY</sequence>
<dbReference type="STRING" id="544718.AAX25_00945"/>
<comment type="caution">
    <text evidence="4">The sequence shown here is derived from an EMBL/GenBank/DDBJ whole genome shotgun (WGS) entry which is preliminary data.</text>
</comment>
<feature type="coiled-coil region" evidence="1">
    <location>
        <begin position="115"/>
        <end position="199"/>
    </location>
</feature>
<protein>
    <recommendedName>
        <fullName evidence="6">SPOR domain-containing protein</fullName>
    </recommendedName>
</protein>
<evidence type="ECO:0000256" key="2">
    <source>
        <dbReference type="SAM" id="MobiDB-lite"/>
    </source>
</evidence>
<feature type="region of interest" description="Disordered" evidence="2">
    <location>
        <begin position="1"/>
        <end position="21"/>
    </location>
</feature>
<dbReference type="AlphaFoldDB" id="A0A1C0B966"/>
<organism evidence="4 5">
    <name type="scientific">Aliarcobacter thereius</name>
    <dbReference type="NCBI Taxonomy" id="544718"/>
    <lineage>
        <taxon>Bacteria</taxon>
        <taxon>Pseudomonadati</taxon>
        <taxon>Campylobacterota</taxon>
        <taxon>Epsilonproteobacteria</taxon>
        <taxon>Campylobacterales</taxon>
        <taxon>Arcobacteraceae</taxon>
        <taxon>Aliarcobacter</taxon>
    </lineage>
</organism>
<evidence type="ECO:0000256" key="1">
    <source>
        <dbReference type="SAM" id="Coils"/>
    </source>
</evidence>